<evidence type="ECO:0000256" key="3">
    <source>
        <dbReference type="ARBA" id="ARBA00006958"/>
    </source>
</evidence>
<sequence>MNPDSVSAQVPDIADGVREITRRTLNRRRFNLLNLSDIEFKNRFRLSKSAFKFLCAELRQKTSIKSTKRISLEEKICDSDCRILNVNAKYGGATHDAFIWENSEANKFMQELHRNNEQVWLLGDSGYPQRPRLMLPPVTDAVEGSPEAVYTTVHGKARVVIENTFGRLKNRWRCLSKDRTLHYNPERCAAIIMACCVLHNLAIDFSVPDPEEVVEQSTNTSEVALQECDGDDLLRGRTFRNILIDKISRLHNV</sequence>
<keyword evidence="6" id="KW-0378">Hydrolase</keyword>
<dbReference type="PANTHER" id="PTHR22930">
    <property type="match status" value="1"/>
</dbReference>
<comment type="similarity">
    <text evidence="3">Belongs to the HARBI1 family.</text>
</comment>
<protein>
    <submittedName>
        <fullName evidence="9">Putative nuclease HARBI1</fullName>
    </submittedName>
</protein>
<dbReference type="Pfam" id="PF13359">
    <property type="entry name" value="DDE_Tnp_4"/>
    <property type="match status" value="1"/>
</dbReference>
<dbReference type="GO" id="GO:0005634">
    <property type="term" value="C:nucleus"/>
    <property type="evidence" value="ECO:0007669"/>
    <property type="project" value="UniProtKB-SubCell"/>
</dbReference>
<keyword evidence="7" id="KW-0539">Nucleus</keyword>
<keyword evidence="5" id="KW-0479">Metal-binding</keyword>
<dbReference type="GO" id="GO:0004518">
    <property type="term" value="F:nuclease activity"/>
    <property type="evidence" value="ECO:0007669"/>
    <property type="project" value="UniProtKB-KW"/>
</dbReference>
<dbReference type="Proteomes" id="UP000053240">
    <property type="component" value="Unassembled WGS sequence"/>
</dbReference>
<dbReference type="GO" id="GO:0016787">
    <property type="term" value="F:hydrolase activity"/>
    <property type="evidence" value="ECO:0007669"/>
    <property type="project" value="UniProtKB-KW"/>
</dbReference>
<dbReference type="InterPro" id="IPR045249">
    <property type="entry name" value="HARBI1-like"/>
</dbReference>
<dbReference type="PANTHER" id="PTHR22930:SF267">
    <property type="entry name" value="NUCLEASE HARBI1-RELATED"/>
    <property type="match status" value="1"/>
</dbReference>
<evidence type="ECO:0000313" key="9">
    <source>
        <dbReference type="EMBL" id="KPJ06420.1"/>
    </source>
</evidence>
<evidence type="ECO:0000259" key="8">
    <source>
        <dbReference type="Pfam" id="PF13359"/>
    </source>
</evidence>
<dbReference type="InParanoid" id="A0A194QN66"/>
<gene>
    <name evidence="9" type="ORF">RR48_14159</name>
</gene>
<accession>A0A194QN66</accession>
<comment type="cofactor">
    <cofactor evidence="1">
        <name>a divalent metal cation</name>
        <dbReference type="ChEBI" id="CHEBI:60240"/>
    </cofactor>
</comment>
<proteinExistence type="inferred from homology"/>
<evidence type="ECO:0000256" key="6">
    <source>
        <dbReference type="ARBA" id="ARBA00022801"/>
    </source>
</evidence>
<evidence type="ECO:0000256" key="5">
    <source>
        <dbReference type="ARBA" id="ARBA00022723"/>
    </source>
</evidence>
<feature type="domain" description="DDE Tnp4" evidence="8">
    <location>
        <begin position="76"/>
        <end position="200"/>
    </location>
</feature>
<dbReference type="EMBL" id="KQ461196">
    <property type="protein sequence ID" value="KPJ06420.1"/>
    <property type="molecule type" value="Genomic_DNA"/>
</dbReference>
<dbReference type="GO" id="GO:0046872">
    <property type="term" value="F:metal ion binding"/>
    <property type="evidence" value="ECO:0007669"/>
    <property type="project" value="UniProtKB-KW"/>
</dbReference>
<name>A0A194QN66_PAPMA</name>
<dbReference type="AlphaFoldDB" id="A0A194QN66"/>
<comment type="subcellular location">
    <subcellularLocation>
        <location evidence="2">Nucleus</location>
    </subcellularLocation>
</comment>
<organism evidence="9 10">
    <name type="scientific">Papilio machaon</name>
    <name type="common">Old World swallowtail butterfly</name>
    <dbReference type="NCBI Taxonomy" id="76193"/>
    <lineage>
        <taxon>Eukaryota</taxon>
        <taxon>Metazoa</taxon>
        <taxon>Ecdysozoa</taxon>
        <taxon>Arthropoda</taxon>
        <taxon>Hexapoda</taxon>
        <taxon>Insecta</taxon>
        <taxon>Pterygota</taxon>
        <taxon>Neoptera</taxon>
        <taxon>Endopterygota</taxon>
        <taxon>Lepidoptera</taxon>
        <taxon>Glossata</taxon>
        <taxon>Ditrysia</taxon>
        <taxon>Papilionoidea</taxon>
        <taxon>Papilionidae</taxon>
        <taxon>Papilioninae</taxon>
        <taxon>Papilio</taxon>
    </lineage>
</organism>
<dbReference type="InterPro" id="IPR027806">
    <property type="entry name" value="HARBI1_dom"/>
</dbReference>
<reference evidence="9 10" key="1">
    <citation type="journal article" date="2015" name="Nat. Commun.">
        <title>Outbred genome sequencing and CRISPR/Cas9 gene editing in butterflies.</title>
        <authorList>
            <person name="Li X."/>
            <person name="Fan D."/>
            <person name="Zhang W."/>
            <person name="Liu G."/>
            <person name="Zhang L."/>
            <person name="Zhao L."/>
            <person name="Fang X."/>
            <person name="Chen L."/>
            <person name="Dong Y."/>
            <person name="Chen Y."/>
            <person name="Ding Y."/>
            <person name="Zhao R."/>
            <person name="Feng M."/>
            <person name="Zhu Y."/>
            <person name="Feng Y."/>
            <person name="Jiang X."/>
            <person name="Zhu D."/>
            <person name="Xiang H."/>
            <person name="Feng X."/>
            <person name="Li S."/>
            <person name="Wang J."/>
            <person name="Zhang G."/>
            <person name="Kronforst M.R."/>
            <person name="Wang W."/>
        </authorList>
    </citation>
    <scope>NUCLEOTIDE SEQUENCE [LARGE SCALE GENOMIC DNA]</scope>
    <source>
        <strain evidence="9">Ya'a_city_454_Pm</strain>
        <tissue evidence="9">Whole body</tissue>
    </source>
</reference>
<keyword evidence="10" id="KW-1185">Reference proteome</keyword>
<evidence type="ECO:0000256" key="2">
    <source>
        <dbReference type="ARBA" id="ARBA00004123"/>
    </source>
</evidence>
<evidence type="ECO:0000256" key="1">
    <source>
        <dbReference type="ARBA" id="ARBA00001968"/>
    </source>
</evidence>
<evidence type="ECO:0000256" key="4">
    <source>
        <dbReference type="ARBA" id="ARBA00022722"/>
    </source>
</evidence>
<keyword evidence="4" id="KW-0540">Nuclease</keyword>
<evidence type="ECO:0000256" key="7">
    <source>
        <dbReference type="ARBA" id="ARBA00023242"/>
    </source>
</evidence>
<dbReference type="STRING" id="76193.A0A194QN66"/>
<evidence type="ECO:0000313" key="10">
    <source>
        <dbReference type="Proteomes" id="UP000053240"/>
    </source>
</evidence>